<dbReference type="GO" id="GO:0000028">
    <property type="term" value="P:ribosomal small subunit assembly"/>
    <property type="evidence" value="ECO:0007669"/>
    <property type="project" value="TreeGrafter"/>
</dbReference>
<keyword evidence="7" id="KW-1185">Reference proteome</keyword>
<dbReference type="Pfam" id="PF17384">
    <property type="entry name" value="DUF150_C"/>
    <property type="match status" value="1"/>
</dbReference>
<dbReference type="AlphaFoldDB" id="A0A0R1J2X9"/>
<dbReference type="InterPro" id="IPR028998">
    <property type="entry name" value="RimP_C"/>
</dbReference>
<evidence type="ECO:0000259" key="4">
    <source>
        <dbReference type="Pfam" id="PF02576"/>
    </source>
</evidence>
<dbReference type="SUPFAM" id="SSF75420">
    <property type="entry name" value="YhbC-like, N-terminal domain"/>
    <property type="match status" value="1"/>
</dbReference>
<dbReference type="NCBIfam" id="NF000928">
    <property type="entry name" value="PRK00092.1-2"/>
    <property type="match status" value="1"/>
</dbReference>
<sequence length="169" mass="19362">MLTLFIADYFGGVFLNTKVDELKAILQPILDQHDFFLVDLEFVHEHGDWYLRVYADKKGGISIDDCALISEEYGEKLDELDPIDPAYYLEVSSPGAERPLKNDDSLSNYETDYVHVSLYQKQDGEKAFEGTLTKVTAEQITLDVKIKNLHKQVEISRDKIAKIRLAIEF</sequence>
<dbReference type="Gene3D" id="3.30.300.70">
    <property type="entry name" value="RimP-like superfamily, N-terminal"/>
    <property type="match status" value="1"/>
</dbReference>
<dbReference type="CDD" id="cd01734">
    <property type="entry name" value="YlxS_C"/>
    <property type="match status" value="1"/>
</dbReference>
<evidence type="ECO:0000256" key="3">
    <source>
        <dbReference type="HAMAP-Rule" id="MF_01077"/>
    </source>
</evidence>
<keyword evidence="2 3" id="KW-0690">Ribosome biogenesis</keyword>
<comment type="caution">
    <text evidence="6">The sequence shown here is derived from an EMBL/GenBank/DDBJ whole genome shotgun (WGS) entry which is preliminary data.</text>
</comment>
<dbReference type="PANTHER" id="PTHR33867">
    <property type="entry name" value="RIBOSOME MATURATION FACTOR RIMP"/>
    <property type="match status" value="1"/>
</dbReference>
<dbReference type="Gene3D" id="2.30.30.180">
    <property type="entry name" value="Ribosome maturation factor RimP, C-terminal domain"/>
    <property type="match status" value="1"/>
</dbReference>
<evidence type="ECO:0000256" key="1">
    <source>
        <dbReference type="ARBA" id="ARBA00022490"/>
    </source>
</evidence>
<dbReference type="InterPro" id="IPR036847">
    <property type="entry name" value="RimP_C_sf"/>
</dbReference>
<gene>
    <name evidence="3" type="primary">rimP</name>
    <name evidence="6" type="ORF">FC72_GL000140</name>
</gene>
<evidence type="ECO:0000256" key="2">
    <source>
        <dbReference type="ARBA" id="ARBA00022517"/>
    </source>
</evidence>
<dbReference type="HAMAP" id="MF_01077">
    <property type="entry name" value="RimP"/>
    <property type="match status" value="1"/>
</dbReference>
<dbReference type="GO" id="GO:0005829">
    <property type="term" value="C:cytosol"/>
    <property type="evidence" value="ECO:0007669"/>
    <property type="project" value="TreeGrafter"/>
</dbReference>
<dbReference type="InterPro" id="IPR003728">
    <property type="entry name" value="Ribosome_maturation_RimP"/>
</dbReference>
<dbReference type="Proteomes" id="UP000050929">
    <property type="component" value="Unassembled WGS sequence"/>
</dbReference>
<evidence type="ECO:0000313" key="7">
    <source>
        <dbReference type="Proteomes" id="UP000050929"/>
    </source>
</evidence>
<dbReference type="InterPro" id="IPR035956">
    <property type="entry name" value="RimP_N_sf"/>
</dbReference>
<dbReference type="Pfam" id="PF02576">
    <property type="entry name" value="RimP_N"/>
    <property type="match status" value="1"/>
</dbReference>
<organism evidence="6 7">
    <name type="scientific">Companilactobacillus tucceti DSM 20183</name>
    <dbReference type="NCBI Taxonomy" id="1423811"/>
    <lineage>
        <taxon>Bacteria</taxon>
        <taxon>Bacillati</taxon>
        <taxon>Bacillota</taxon>
        <taxon>Bacilli</taxon>
        <taxon>Lactobacillales</taxon>
        <taxon>Lactobacillaceae</taxon>
        <taxon>Companilactobacillus</taxon>
    </lineage>
</organism>
<feature type="domain" description="Ribosome maturation factor RimP N-terminal" evidence="4">
    <location>
        <begin position="25"/>
        <end position="97"/>
    </location>
</feature>
<dbReference type="PATRIC" id="fig|1423811.3.peg.139"/>
<dbReference type="GO" id="GO:0006412">
    <property type="term" value="P:translation"/>
    <property type="evidence" value="ECO:0007669"/>
    <property type="project" value="TreeGrafter"/>
</dbReference>
<evidence type="ECO:0000313" key="6">
    <source>
        <dbReference type="EMBL" id="KRK65696.1"/>
    </source>
</evidence>
<comment type="subcellular location">
    <subcellularLocation>
        <location evidence="3">Cytoplasm</location>
    </subcellularLocation>
</comment>
<keyword evidence="1 3" id="KW-0963">Cytoplasm</keyword>
<dbReference type="SUPFAM" id="SSF74942">
    <property type="entry name" value="YhbC-like, C-terminal domain"/>
    <property type="match status" value="1"/>
</dbReference>
<name>A0A0R1J2X9_9LACO</name>
<reference evidence="6 7" key="1">
    <citation type="journal article" date="2015" name="Genome Announc.">
        <title>Expanding the biotechnology potential of lactobacilli through comparative genomics of 213 strains and associated genera.</title>
        <authorList>
            <person name="Sun Z."/>
            <person name="Harris H.M."/>
            <person name="McCann A."/>
            <person name="Guo C."/>
            <person name="Argimon S."/>
            <person name="Zhang W."/>
            <person name="Yang X."/>
            <person name="Jeffery I.B."/>
            <person name="Cooney J.C."/>
            <person name="Kagawa T.F."/>
            <person name="Liu W."/>
            <person name="Song Y."/>
            <person name="Salvetti E."/>
            <person name="Wrobel A."/>
            <person name="Rasinkangas P."/>
            <person name="Parkhill J."/>
            <person name="Rea M.C."/>
            <person name="O'Sullivan O."/>
            <person name="Ritari J."/>
            <person name="Douillard F.P."/>
            <person name="Paul Ross R."/>
            <person name="Yang R."/>
            <person name="Briner A.E."/>
            <person name="Felis G.E."/>
            <person name="de Vos W.M."/>
            <person name="Barrangou R."/>
            <person name="Klaenhammer T.R."/>
            <person name="Caufield P.W."/>
            <person name="Cui Y."/>
            <person name="Zhang H."/>
            <person name="O'Toole P.W."/>
        </authorList>
    </citation>
    <scope>NUCLEOTIDE SEQUENCE [LARGE SCALE GENOMIC DNA]</scope>
    <source>
        <strain evidence="6 7">DSM 20183</strain>
    </source>
</reference>
<proteinExistence type="inferred from homology"/>
<dbReference type="STRING" id="1423811.FC72_GL000140"/>
<feature type="domain" description="Ribosome maturation factor RimP C-terminal" evidence="5">
    <location>
        <begin position="112"/>
        <end position="169"/>
    </location>
</feature>
<dbReference type="EMBL" id="AZDG01000001">
    <property type="protein sequence ID" value="KRK65696.1"/>
    <property type="molecule type" value="Genomic_DNA"/>
</dbReference>
<dbReference type="PANTHER" id="PTHR33867:SF1">
    <property type="entry name" value="RIBOSOME MATURATION FACTOR RIMP"/>
    <property type="match status" value="1"/>
</dbReference>
<dbReference type="InterPro" id="IPR028989">
    <property type="entry name" value="RimP_N"/>
</dbReference>
<dbReference type="FunFam" id="3.30.300.70:FF:000001">
    <property type="entry name" value="Ribosome maturation factor RimP"/>
    <property type="match status" value="1"/>
</dbReference>
<protein>
    <recommendedName>
        <fullName evidence="3">Ribosome maturation factor RimP</fullName>
    </recommendedName>
</protein>
<comment type="function">
    <text evidence="3">Required for maturation of 30S ribosomal subunits.</text>
</comment>
<accession>A0A0R1J2X9</accession>
<comment type="similarity">
    <text evidence="3">Belongs to the RimP family.</text>
</comment>
<evidence type="ECO:0000259" key="5">
    <source>
        <dbReference type="Pfam" id="PF17384"/>
    </source>
</evidence>